<dbReference type="Gene3D" id="2.130.10.10">
    <property type="entry name" value="YVTN repeat-like/Quinoprotein amine dehydrogenase"/>
    <property type="match status" value="2"/>
</dbReference>
<dbReference type="GO" id="GO:0000347">
    <property type="term" value="C:THO complex"/>
    <property type="evidence" value="ECO:0007669"/>
    <property type="project" value="TreeGrafter"/>
</dbReference>
<evidence type="ECO:0000256" key="2">
    <source>
        <dbReference type="ARBA" id="ARBA00022574"/>
    </source>
</evidence>
<gene>
    <name evidence="4" type="ORF">DKX38_010844</name>
</gene>
<dbReference type="PANTHER" id="PTHR44411">
    <property type="entry name" value="THO COMPLEX SUBUNIT 6 HOMOLOG"/>
    <property type="match status" value="1"/>
</dbReference>
<evidence type="ECO:0000313" key="5">
    <source>
        <dbReference type="Proteomes" id="UP000326939"/>
    </source>
</evidence>
<keyword evidence="5" id="KW-1185">Reference proteome</keyword>
<organism evidence="4 5">
    <name type="scientific">Salix brachista</name>
    <dbReference type="NCBI Taxonomy" id="2182728"/>
    <lineage>
        <taxon>Eukaryota</taxon>
        <taxon>Viridiplantae</taxon>
        <taxon>Streptophyta</taxon>
        <taxon>Embryophyta</taxon>
        <taxon>Tracheophyta</taxon>
        <taxon>Spermatophyta</taxon>
        <taxon>Magnoliopsida</taxon>
        <taxon>eudicotyledons</taxon>
        <taxon>Gunneridae</taxon>
        <taxon>Pentapetalae</taxon>
        <taxon>rosids</taxon>
        <taxon>fabids</taxon>
        <taxon>Malpighiales</taxon>
        <taxon>Salicaceae</taxon>
        <taxon>Saliceae</taxon>
        <taxon>Salix</taxon>
    </lineage>
</organism>
<sequence length="406" mass="44456">MYGDATNWNEDAYKESILKDQEIQTLTVFRTAWPPSSNPNPNTIVLASSDGSLTSYSISEIPLGFSDLRAPQVKPNAFLQGHDGPAYDVKFYGNAEEDALLLSCGDDGRIRGWRWEEFMQSQVPGALQGNHIKPIVDLVNPQHKGPWGSLSPIPENNAIAVDTQGGSIFSAAGDSCAYWWDVETCKIKMCFKGHLDYLHCIVARNSANQIITGSEDGSARLWGKMQFYSDCRSGKCIRVIDSLKDEKFKVLSSSVSCIALDASESWLACGSGRSLSVWNLSASECVSRMCTRASIQDVIFSDNQFDQALNIINGRQRTRTATLFAYKLCRKLRLWIAKILAVGAEPVMSRFDINGAVLSQIPSAPQSAFSVSVHPSGVTAVGGYGGLVDIISQFGSHYCTFRCQCI</sequence>
<dbReference type="PROSITE" id="PS50082">
    <property type="entry name" value="WD_REPEATS_2"/>
    <property type="match status" value="1"/>
</dbReference>
<dbReference type="InterPro" id="IPR015943">
    <property type="entry name" value="WD40/YVTN_repeat-like_dom_sf"/>
</dbReference>
<dbReference type="SUPFAM" id="SSF50978">
    <property type="entry name" value="WD40 repeat-like"/>
    <property type="match status" value="1"/>
</dbReference>
<dbReference type="InterPro" id="IPR001680">
    <property type="entry name" value="WD40_rpt"/>
</dbReference>
<name>A0A5N5LXY4_9ROSI</name>
<comment type="similarity">
    <text evidence="1">Belongs to the WD repeat THOC6 family.</text>
</comment>
<dbReference type="AlphaFoldDB" id="A0A5N5LXY4"/>
<dbReference type="SMART" id="SM00320">
    <property type="entry name" value="WD40"/>
    <property type="match status" value="6"/>
</dbReference>
<reference evidence="5" key="1">
    <citation type="journal article" date="2019" name="Gigascience">
        <title>De novo genome assembly of the endangered Acer yangbiense, a plant species with extremely small populations endemic to Yunnan Province, China.</title>
        <authorList>
            <person name="Yang J."/>
            <person name="Wariss H.M."/>
            <person name="Tao L."/>
            <person name="Zhang R."/>
            <person name="Yun Q."/>
            <person name="Hollingsworth P."/>
            <person name="Dao Z."/>
            <person name="Luo G."/>
            <person name="Guo H."/>
            <person name="Ma Y."/>
            <person name="Sun W."/>
        </authorList>
    </citation>
    <scope>NUCLEOTIDE SEQUENCE [LARGE SCALE GENOMIC DNA]</scope>
    <source>
        <strain evidence="5">cv. br00</strain>
    </source>
</reference>
<accession>A0A5N5LXY4</accession>
<dbReference type="InterPro" id="IPR036322">
    <property type="entry name" value="WD40_repeat_dom_sf"/>
</dbReference>
<dbReference type="PROSITE" id="PS50294">
    <property type="entry name" value="WD_REPEATS_REGION"/>
    <property type="match status" value="1"/>
</dbReference>
<dbReference type="Proteomes" id="UP000326939">
    <property type="component" value="Chromosome 7"/>
</dbReference>
<dbReference type="GO" id="GO:0006406">
    <property type="term" value="P:mRNA export from nucleus"/>
    <property type="evidence" value="ECO:0007669"/>
    <property type="project" value="TreeGrafter"/>
</dbReference>
<dbReference type="EMBL" id="VDCV01000007">
    <property type="protein sequence ID" value="KAB5547438.1"/>
    <property type="molecule type" value="Genomic_DNA"/>
</dbReference>
<proteinExistence type="inferred from homology"/>
<evidence type="ECO:0000256" key="3">
    <source>
        <dbReference type="PROSITE-ProRule" id="PRU00221"/>
    </source>
</evidence>
<dbReference type="GO" id="GO:0000346">
    <property type="term" value="C:transcription export complex"/>
    <property type="evidence" value="ECO:0007669"/>
    <property type="project" value="TreeGrafter"/>
</dbReference>
<dbReference type="InterPro" id="IPR042626">
    <property type="entry name" value="THOC6"/>
</dbReference>
<comment type="caution">
    <text evidence="4">The sequence shown here is derived from an EMBL/GenBank/DDBJ whole genome shotgun (WGS) entry which is preliminary data.</text>
</comment>
<keyword evidence="2 3" id="KW-0853">WD repeat</keyword>
<protein>
    <submittedName>
        <fullName evidence="4">Uncharacterized protein</fullName>
    </submittedName>
</protein>
<feature type="repeat" description="WD" evidence="3">
    <location>
        <begin position="191"/>
        <end position="222"/>
    </location>
</feature>
<evidence type="ECO:0000313" key="4">
    <source>
        <dbReference type="EMBL" id="KAB5547438.1"/>
    </source>
</evidence>
<dbReference type="PANTHER" id="PTHR44411:SF1">
    <property type="entry name" value="THO COMPLEX SUBUNIT 6 HOMOLOG"/>
    <property type="match status" value="1"/>
</dbReference>
<evidence type="ECO:0000256" key="1">
    <source>
        <dbReference type="ARBA" id="ARBA00009728"/>
    </source>
</evidence>
<dbReference type="Pfam" id="PF00400">
    <property type="entry name" value="WD40"/>
    <property type="match status" value="3"/>
</dbReference>